<accession>A0A9Q8WN46</accession>
<gene>
    <name evidence="2" type="ORF">CLUP02_14484</name>
</gene>
<reference evidence="2" key="1">
    <citation type="journal article" date="2021" name="Mol. Plant Microbe Interact.">
        <title>Complete Genome Sequence of the Plant-Pathogenic Fungus Colletotrichum lupini.</title>
        <authorList>
            <person name="Baroncelli R."/>
            <person name="Pensec F."/>
            <person name="Da Lio D."/>
            <person name="Boufleur T."/>
            <person name="Vicente I."/>
            <person name="Sarrocco S."/>
            <person name="Picot A."/>
            <person name="Baraldi E."/>
            <person name="Sukno S."/>
            <person name="Thon M."/>
            <person name="Le Floch G."/>
        </authorList>
    </citation>
    <scope>NUCLEOTIDE SEQUENCE</scope>
    <source>
        <strain evidence="2">IMI 504893</strain>
    </source>
</reference>
<dbReference type="Proteomes" id="UP000830671">
    <property type="component" value="Chromosome 7"/>
</dbReference>
<keyword evidence="1" id="KW-1133">Transmembrane helix</keyword>
<dbReference type="AlphaFoldDB" id="A0A9Q8WN46"/>
<name>A0A9Q8WN46_9PEZI</name>
<proteinExistence type="predicted"/>
<dbReference type="KEGG" id="clup:CLUP02_14484"/>
<feature type="transmembrane region" description="Helical" evidence="1">
    <location>
        <begin position="6"/>
        <end position="25"/>
    </location>
</feature>
<organism evidence="2 3">
    <name type="scientific">Colletotrichum lupini</name>
    <dbReference type="NCBI Taxonomy" id="145971"/>
    <lineage>
        <taxon>Eukaryota</taxon>
        <taxon>Fungi</taxon>
        <taxon>Dikarya</taxon>
        <taxon>Ascomycota</taxon>
        <taxon>Pezizomycotina</taxon>
        <taxon>Sordariomycetes</taxon>
        <taxon>Hypocreomycetidae</taxon>
        <taxon>Glomerellales</taxon>
        <taxon>Glomerellaceae</taxon>
        <taxon>Colletotrichum</taxon>
        <taxon>Colletotrichum acutatum species complex</taxon>
    </lineage>
</organism>
<evidence type="ECO:0000256" key="1">
    <source>
        <dbReference type="SAM" id="Phobius"/>
    </source>
</evidence>
<evidence type="ECO:0000313" key="3">
    <source>
        <dbReference type="Proteomes" id="UP000830671"/>
    </source>
</evidence>
<protein>
    <submittedName>
        <fullName evidence="2">Uncharacterized protein</fullName>
    </submittedName>
</protein>
<dbReference type="GeneID" id="73348422"/>
<feature type="non-terminal residue" evidence="2">
    <location>
        <position position="1"/>
    </location>
</feature>
<dbReference type="EMBL" id="CP019479">
    <property type="protein sequence ID" value="UQC88957.1"/>
    <property type="molecule type" value="Genomic_DNA"/>
</dbReference>
<evidence type="ECO:0000313" key="2">
    <source>
        <dbReference type="EMBL" id="UQC88957.1"/>
    </source>
</evidence>
<keyword evidence="3" id="KW-1185">Reference proteome</keyword>
<keyword evidence="1" id="KW-0472">Membrane</keyword>
<dbReference type="RefSeq" id="XP_049150558.1">
    <property type="nucleotide sequence ID" value="XM_049293412.1"/>
</dbReference>
<sequence>LLIIYFYILPLLAARAILNINYTVLIHSINIYSHRLDRLFFLMFLNFPSYKVHNHGLLITNYILYNINKLI</sequence>
<keyword evidence="1" id="KW-0812">Transmembrane</keyword>